<proteinExistence type="predicted"/>
<dbReference type="RefSeq" id="WP_169347497.1">
    <property type="nucleotide sequence ID" value="NZ_JABBJJ010000128.1"/>
</dbReference>
<sequence length="156" mass="16513">MEPRVIPVGGTLPPRTHAVLRLPRWKALRKRLQWLPEDRYLREQVIASTVSMVGVTVALFLAPGVNGLLAGWAASAGLGGRRSLGPAVVASVFASLGLWLILGPGGMPILGLYPGVDTGEAVLLSVAGLLTGTALRGLLAWAWAFRPWKTRGRGTC</sequence>
<evidence type="ECO:0000313" key="3">
    <source>
        <dbReference type="Proteomes" id="UP000518300"/>
    </source>
</evidence>
<dbReference type="EMBL" id="JABBJJ010000128">
    <property type="protein sequence ID" value="NMO18227.1"/>
    <property type="molecule type" value="Genomic_DNA"/>
</dbReference>
<keyword evidence="1" id="KW-0472">Membrane</keyword>
<name>A0A848LKD2_9BACT</name>
<dbReference type="AlphaFoldDB" id="A0A848LKD2"/>
<keyword evidence="1" id="KW-1133">Transmembrane helix</keyword>
<feature type="transmembrane region" description="Helical" evidence="1">
    <location>
        <begin position="122"/>
        <end position="144"/>
    </location>
</feature>
<comment type="caution">
    <text evidence="2">The sequence shown here is derived from an EMBL/GenBank/DDBJ whole genome shotgun (WGS) entry which is preliminary data.</text>
</comment>
<keyword evidence="3" id="KW-1185">Reference proteome</keyword>
<protein>
    <submittedName>
        <fullName evidence="2">Uncharacterized protein</fullName>
    </submittedName>
</protein>
<evidence type="ECO:0000256" key="1">
    <source>
        <dbReference type="SAM" id="Phobius"/>
    </source>
</evidence>
<keyword evidence="1" id="KW-0812">Transmembrane</keyword>
<dbReference type="Proteomes" id="UP000518300">
    <property type="component" value="Unassembled WGS sequence"/>
</dbReference>
<feature type="transmembrane region" description="Helical" evidence="1">
    <location>
        <begin position="84"/>
        <end position="102"/>
    </location>
</feature>
<reference evidence="2 3" key="1">
    <citation type="submission" date="2020-04" db="EMBL/GenBank/DDBJ databases">
        <title>Draft genome of Pyxidicoccus fallax type strain.</title>
        <authorList>
            <person name="Whitworth D.E."/>
        </authorList>
    </citation>
    <scope>NUCLEOTIDE SEQUENCE [LARGE SCALE GENOMIC DNA]</scope>
    <source>
        <strain evidence="2 3">DSM 14698</strain>
    </source>
</reference>
<evidence type="ECO:0000313" key="2">
    <source>
        <dbReference type="EMBL" id="NMO18227.1"/>
    </source>
</evidence>
<gene>
    <name evidence="2" type="ORF">HG543_25710</name>
</gene>
<accession>A0A848LKD2</accession>
<feature type="transmembrane region" description="Helical" evidence="1">
    <location>
        <begin position="45"/>
        <end position="72"/>
    </location>
</feature>
<organism evidence="2 3">
    <name type="scientific">Pyxidicoccus fallax</name>
    <dbReference type="NCBI Taxonomy" id="394095"/>
    <lineage>
        <taxon>Bacteria</taxon>
        <taxon>Pseudomonadati</taxon>
        <taxon>Myxococcota</taxon>
        <taxon>Myxococcia</taxon>
        <taxon>Myxococcales</taxon>
        <taxon>Cystobacterineae</taxon>
        <taxon>Myxococcaceae</taxon>
        <taxon>Pyxidicoccus</taxon>
    </lineage>
</organism>